<keyword evidence="1" id="KW-0812">Transmembrane</keyword>
<dbReference type="EMBL" id="BOPG01000096">
    <property type="protein sequence ID" value="GIJ63506.1"/>
    <property type="molecule type" value="Genomic_DNA"/>
</dbReference>
<organism evidence="2 3">
    <name type="scientific">Virgisporangium aurantiacum</name>
    <dbReference type="NCBI Taxonomy" id="175570"/>
    <lineage>
        <taxon>Bacteria</taxon>
        <taxon>Bacillati</taxon>
        <taxon>Actinomycetota</taxon>
        <taxon>Actinomycetes</taxon>
        <taxon>Micromonosporales</taxon>
        <taxon>Micromonosporaceae</taxon>
        <taxon>Virgisporangium</taxon>
    </lineage>
</organism>
<sequence>MELILMILAPLPLGFFVRNRMAAFVAYIAAHAFVFTFQTLSLVMEWASGSGAAFGGPFPRYENADLFAYGLVNLVIYAVGLGLVYLGARLGGRRRSRGRAPAVLDA</sequence>
<gene>
    <name evidence="2" type="ORF">Vau01_110220</name>
</gene>
<proteinExistence type="predicted"/>
<keyword evidence="1" id="KW-1133">Transmembrane helix</keyword>
<dbReference type="RefSeq" id="WP_204010162.1">
    <property type="nucleotide sequence ID" value="NZ_BOPG01000096.1"/>
</dbReference>
<evidence type="ECO:0000256" key="1">
    <source>
        <dbReference type="SAM" id="Phobius"/>
    </source>
</evidence>
<feature type="transmembrane region" description="Helical" evidence="1">
    <location>
        <begin position="66"/>
        <end position="88"/>
    </location>
</feature>
<evidence type="ECO:0000313" key="3">
    <source>
        <dbReference type="Proteomes" id="UP000612585"/>
    </source>
</evidence>
<keyword evidence="1" id="KW-0472">Membrane</keyword>
<comment type="caution">
    <text evidence="2">The sequence shown here is derived from an EMBL/GenBank/DDBJ whole genome shotgun (WGS) entry which is preliminary data.</text>
</comment>
<name>A0A8J4E6K0_9ACTN</name>
<reference evidence="2" key="1">
    <citation type="submission" date="2021-01" db="EMBL/GenBank/DDBJ databases">
        <title>Whole genome shotgun sequence of Virgisporangium aurantiacum NBRC 16421.</title>
        <authorList>
            <person name="Komaki H."/>
            <person name="Tamura T."/>
        </authorList>
    </citation>
    <scope>NUCLEOTIDE SEQUENCE</scope>
    <source>
        <strain evidence="2">NBRC 16421</strain>
    </source>
</reference>
<dbReference type="Proteomes" id="UP000612585">
    <property type="component" value="Unassembled WGS sequence"/>
</dbReference>
<keyword evidence="3" id="KW-1185">Reference proteome</keyword>
<protein>
    <submittedName>
        <fullName evidence="2">Uncharacterized protein</fullName>
    </submittedName>
</protein>
<evidence type="ECO:0000313" key="2">
    <source>
        <dbReference type="EMBL" id="GIJ63506.1"/>
    </source>
</evidence>
<dbReference type="AlphaFoldDB" id="A0A8J4E6K0"/>
<feature type="transmembrane region" description="Helical" evidence="1">
    <location>
        <begin position="21"/>
        <end position="46"/>
    </location>
</feature>
<accession>A0A8J4E6K0</accession>